<keyword evidence="2" id="KW-1133">Transmembrane helix</keyword>
<dbReference type="AlphaFoldDB" id="A0AA36Y4A5"/>
<organism evidence="3 4">
    <name type="scientific">Stomatobaculum longum</name>
    <dbReference type="NCBI Taxonomy" id="796942"/>
    <lineage>
        <taxon>Bacteria</taxon>
        <taxon>Bacillati</taxon>
        <taxon>Bacillota</taxon>
        <taxon>Clostridia</taxon>
        <taxon>Lachnospirales</taxon>
        <taxon>Lachnospiraceae</taxon>
        <taxon>Stomatobaculum</taxon>
    </lineage>
</organism>
<feature type="compositionally biased region" description="Polar residues" evidence="1">
    <location>
        <begin position="117"/>
        <end position="130"/>
    </location>
</feature>
<reference evidence="3 4" key="1">
    <citation type="submission" date="2011-10" db="EMBL/GenBank/DDBJ databases">
        <title>The Genome Sequence of Lachnospiraceae bacterium ACC2.</title>
        <authorList>
            <consortium name="The Broad Institute Genome Sequencing Platform"/>
            <person name="Earl A."/>
            <person name="Ward D."/>
            <person name="Feldgarden M."/>
            <person name="Gevers D."/>
            <person name="Sizova M."/>
            <person name="Hazen A."/>
            <person name="Epstein S."/>
            <person name="Young S.K."/>
            <person name="Zeng Q."/>
            <person name="Gargeya S."/>
            <person name="Fitzgerald M."/>
            <person name="Haas B."/>
            <person name="Abouelleil A."/>
            <person name="Alvarado L."/>
            <person name="Arachchi H.M."/>
            <person name="Berlin A."/>
            <person name="Brown A."/>
            <person name="Chapman S.B."/>
            <person name="Chen Z."/>
            <person name="Dunbar C."/>
            <person name="Freedman E."/>
            <person name="Gearin G."/>
            <person name="Goldberg J."/>
            <person name="Griggs A."/>
            <person name="Gujja S."/>
            <person name="Heiman D."/>
            <person name="Howarth C."/>
            <person name="Larson L."/>
            <person name="Lui A."/>
            <person name="MacDonald P.J.P."/>
            <person name="Montmayeur A."/>
            <person name="Murphy C."/>
            <person name="Neiman D."/>
            <person name="Pearson M."/>
            <person name="Priest M."/>
            <person name="Roberts A."/>
            <person name="Saif S."/>
            <person name="Shea T."/>
            <person name="Shenoy N."/>
            <person name="Sisk P."/>
            <person name="Stolte C."/>
            <person name="Sykes S."/>
            <person name="Wortman J."/>
            <person name="Nusbaum C."/>
            <person name="Birren B."/>
        </authorList>
    </citation>
    <scope>NUCLEOTIDE SEQUENCE [LARGE SCALE GENOMIC DNA]</scope>
    <source>
        <strain evidence="3 4">ACC2</strain>
    </source>
</reference>
<evidence type="ECO:0000313" key="4">
    <source>
        <dbReference type="Proteomes" id="UP000018466"/>
    </source>
</evidence>
<keyword evidence="4" id="KW-1185">Reference proteome</keyword>
<sequence length="130" mass="14636">MSVGLRLFLLAVSLLAGAVVLARIRKSKMQIEDSVFWVLCALLFILLAAFPPILYKLTELFGVQSPANLLFLLVIALLFMKVFALSLKVSLLEEKLSSLAQTMALRERFREEEQQESLNRQNGGNHESEQ</sequence>
<accession>A0AA36Y4A5</accession>
<evidence type="ECO:0008006" key="5">
    <source>
        <dbReference type="Google" id="ProtNLM"/>
    </source>
</evidence>
<feature type="region of interest" description="Disordered" evidence="1">
    <location>
        <begin position="110"/>
        <end position="130"/>
    </location>
</feature>
<keyword evidence="2" id="KW-0812">Transmembrane</keyword>
<feature type="transmembrane region" description="Helical" evidence="2">
    <location>
        <begin position="6"/>
        <end position="24"/>
    </location>
</feature>
<dbReference type="InterPro" id="IPR019277">
    <property type="entry name" value="DUF2304"/>
</dbReference>
<protein>
    <recommendedName>
        <fullName evidence="5">DUF2304 domain-containing protein</fullName>
    </recommendedName>
</protein>
<feature type="transmembrane region" description="Helical" evidence="2">
    <location>
        <begin position="67"/>
        <end position="87"/>
    </location>
</feature>
<name>A0AA36Y4A5_9FIRM</name>
<dbReference type="Pfam" id="PF10066">
    <property type="entry name" value="DUF2304"/>
    <property type="match status" value="1"/>
</dbReference>
<gene>
    <name evidence="3" type="ORF">HMPREF9623_01161</name>
</gene>
<feature type="transmembrane region" description="Helical" evidence="2">
    <location>
        <begin position="36"/>
        <end position="55"/>
    </location>
</feature>
<dbReference type="RefSeq" id="WP_009532994.1">
    <property type="nucleotide sequence ID" value="NZ_CAUOLT010000003.1"/>
</dbReference>
<evidence type="ECO:0000256" key="1">
    <source>
        <dbReference type="SAM" id="MobiDB-lite"/>
    </source>
</evidence>
<comment type="caution">
    <text evidence="3">The sequence shown here is derived from an EMBL/GenBank/DDBJ whole genome shotgun (WGS) entry which is preliminary data.</text>
</comment>
<dbReference type="GeneID" id="86940923"/>
<evidence type="ECO:0000256" key="2">
    <source>
        <dbReference type="SAM" id="Phobius"/>
    </source>
</evidence>
<dbReference type="Proteomes" id="UP000018466">
    <property type="component" value="Unassembled WGS sequence"/>
</dbReference>
<proteinExistence type="predicted"/>
<dbReference type="EMBL" id="AGEL01000007">
    <property type="protein sequence ID" value="EHO16462.1"/>
    <property type="molecule type" value="Genomic_DNA"/>
</dbReference>
<keyword evidence="2" id="KW-0472">Membrane</keyword>
<evidence type="ECO:0000313" key="3">
    <source>
        <dbReference type="EMBL" id="EHO16462.1"/>
    </source>
</evidence>